<dbReference type="PANTHER" id="PTHR46558:SF4">
    <property type="entry name" value="DNA-BIDING PHAGE PROTEIN"/>
    <property type="match status" value="1"/>
</dbReference>
<dbReference type="PANTHER" id="PTHR46558">
    <property type="entry name" value="TRACRIPTIONAL REGULATORY PROTEIN-RELATED-RELATED"/>
    <property type="match status" value="1"/>
</dbReference>
<reference evidence="4 5" key="1">
    <citation type="submission" date="2024-02" db="EMBL/GenBank/DDBJ databases">
        <title>The Genome Sequence of Enterococcus sp. DIV0159.</title>
        <authorList>
            <person name="Earl A."/>
            <person name="Manson A."/>
            <person name="Gilmore M."/>
            <person name="Sanders J."/>
            <person name="Shea T."/>
            <person name="Howe W."/>
            <person name="Livny J."/>
            <person name="Cuomo C."/>
            <person name="Neafsey D."/>
            <person name="Birren B."/>
        </authorList>
    </citation>
    <scope>NUCLEOTIDE SEQUENCE [LARGE SCALE GENOMIC DNA]</scope>
    <source>
        <strain evidence="4 5">665A</strain>
    </source>
</reference>
<evidence type="ECO:0000313" key="5">
    <source>
        <dbReference type="Proteomes" id="UP000664357"/>
    </source>
</evidence>
<evidence type="ECO:0000313" key="4">
    <source>
        <dbReference type="EMBL" id="MEO1773164.1"/>
    </source>
</evidence>
<keyword evidence="5" id="KW-1185">Reference proteome</keyword>
<dbReference type="Gene3D" id="1.10.260.40">
    <property type="entry name" value="lambda repressor-like DNA-binding domains"/>
    <property type="match status" value="1"/>
</dbReference>
<feature type="domain" description="HTH cro/C1-type" evidence="3">
    <location>
        <begin position="7"/>
        <end position="61"/>
    </location>
</feature>
<evidence type="ECO:0000259" key="3">
    <source>
        <dbReference type="PROSITE" id="PS50943"/>
    </source>
</evidence>
<dbReference type="Proteomes" id="UP000664357">
    <property type="component" value="Unassembled WGS sequence"/>
</dbReference>
<keyword evidence="1" id="KW-0238">DNA-binding</keyword>
<sequence>MEVGKVLKERRELLGVSQEKIAQKMYVSRQTISNWELGKTYPDIEKLLALSEFYEVTLDELVKEDSIMKEKLITDAKELAQLRKHKTWFRISQSLSSMAFGGALFSDDYTWLLIIAALLFSVFGAYHWTFFDDDKSSDPLFP</sequence>
<comment type="caution">
    <text evidence="4">The sequence shown here is derived from an EMBL/GenBank/DDBJ whole genome shotgun (WGS) entry which is preliminary data.</text>
</comment>
<evidence type="ECO:0000256" key="1">
    <source>
        <dbReference type="ARBA" id="ARBA00023125"/>
    </source>
</evidence>
<dbReference type="Pfam" id="PF01381">
    <property type="entry name" value="HTH_3"/>
    <property type="match status" value="1"/>
</dbReference>
<keyword evidence="2" id="KW-0812">Transmembrane</keyword>
<organism evidence="4 5">
    <name type="scientific">Candidatus Enterococcus ferrettii</name>
    <dbReference type="NCBI Taxonomy" id="2815324"/>
    <lineage>
        <taxon>Bacteria</taxon>
        <taxon>Bacillati</taxon>
        <taxon>Bacillota</taxon>
        <taxon>Bacilli</taxon>
        <taxon>Lactobacillales</taxon>
        <taxon>Enterococcaceae</taxon>
        <taxon>Enterococcus</taxon>
    </lineage>
</organism>
<dbReference type="SMART" id="SM00530">
    <property type="entry name" value="HTH_XRE"/>
    <property type="match status" value="1"/>
</dbReference>
<dbReference type="EMBL" id="JAFREL020000007">
    <property type="protein sequence ID" value="MEO1773164.1"/>
    <property type="molecule type" value="Genomic_DNA"/>
</dbReference>
<dbReference type="CDD" id="cd00093">
    <property type="entry name" value="HTH_XRE"/>
    <property type="match status" value="1"/>
</dbReference>
<dbReference type="RefSeq" id="WP_207701143.1">
    <property type="nucleotide sequence ID" value="NZ_JAFREL020000007.1"/>
</dbReference>
<proteinExistence type="predicted"/>
<feature type="transmembrane region" description="Helical" evidence="2">
    <location>
        <begin position="111"/>
        <end position="131"/>
    </location>
</feature>
<keyword evidence="2" id="KW-1133">Transmembrane helix</keyword>
<gene>
    <name evidence="4" type="ORF">JZO67_005148</name>
</gene>
<keyword evidence="2" id="KW-0472">Membrane</keyword>
<evidence type="ECO:0000256" key="2">
    <source>
        <dbReference type="SAM" id="Phobius"/>
    </source>
</evidence>
<dbReference type="InterPro" id="IPR001387">
    <property type="entry name" value="Cro/C1-type_HTH"/>
</dbReference>
<accession>A0ABV0EWX9</accession>
<name>A0ABV0EWX9_9ENTE</name>
<protein>
    <recommendedName>
        <fullName evidence="3">HTH cro/C1-type domain-containing protein</fullName>
    </recommendedName>
</protein>
<dbReference type="SUPFAM" id="SSF47413">
    <property type="entry name" value="lambda repressor-like DNA-binding domains"/>
    <property type="match status" value="1"/>
</dbReference>
<dbReference type="InterPro" id="IPR010982">
    <property type="entry name" value="Lambda_DNA-bd_dom_sf"/>
</dbReference>
<dbReference type="PROSITE" id="PS50943">
    <property type="entry name" value="HTH_CROC1"/>
    <property type="match status" value="1"/>
</dbReference>